<feature type="transmembrane region" description="Helical" evidence="1">
    <location>
        <begin position="16"/>
        <end position="37"/>
    </location>
</feature>
<proteinExistence type="predicted"/>
<evidence type="ECO:0000313" key="3">
    <source>
        <dbReference type="Proteomes" id="UP001285352"/>
    </source>
</evidence>
<dbReference type="RefSeq" id="WP_319972986.1">
    <property type="nucleotide sequence ID" value="NZ_JAXAVU010000001.1"/>
</dbReference>
<keyword evidence="3" id="KW-1185">Reference proteome</keyword>
<gene>
    <name evidence="2" type="ORF">SK854_00790</name>
</gene>
<name>A0ABU4UPJ0_9PSEU</name>
<comment type="caution">
    <text evidence="2">The sequence shown here is derived from an EMBL/GenBank/DDBJ whole genome shotgun (WGS) entry which is preliminary data.</text>
</comment>
<evidence type="ECO:0000313" key="2">
    <source>
        <dbReference type="EMBL" id="MDX8140630.1"/>
    </source>
</evidence>
<sequence length="286" mass="31628">MNSFLGELAKQLAGKWLSLLVVPGALFVASVVVGWRIRFGMWPAVDRFFTDLRDGRVTGLVLVAVAVGVLLVSAWAGILARTLGRATHWLWLGQWPLRTGVPLARIRGWRWKRAHRRYEEAFRQDKPDQVLARLAHRRNRVSLAPPARPTWMGDQIAALSTRVQVEYHLDLEFGWPRLWLVLPEEVRTVLEEARESFNGAAALAGWGVLYTIAGVLWWPLGLVGLVTLVSAVVRGRSAASNLAQLMESAVDLHGGSLASTLGITVQDNRLTPEVGSQITRAVRKGA</sequence>
<feature type="transmembrane region" description="Helical" evidence="1">
    <location>
        <begin position="208"/>
        <end position="233"/>
    </location>
</feature>
<accession>A0ABU4UPJ0</accession>
<keyword evidence="1" id="KW-0812">Transmembrane</keyword>
<keyword evidence="1" id="KW-0472">Membrane</keyword>
<organism evidence="2 3">
    <name type="scientific">Lentzea sokolovensis</name>
    <dbReference type="NCBI Taxonomy" id="3095429"/>
    <lineage>
        <taxon>Bacteria</taxon>
        <taxon>Bacillati</taxon>
        <taxon>Actinomycetota</taxon>
        <taxon>Actinomycetes</taxon>
        <taxon>Pseudonocardiales</taxon>
        <taxon>Pseudonocardiaceae</taxon>
        <taxon>Lentzea</taxon>
    </lineage>
</organism>
<keyword evidence="1" id="KW-1133">Transmembrane helix</keyword>
<protein>
    <submittedName>
        <fullName evidence="2">Uncharacterized protein</fullName>
    </submittedName>
</protein>
<reference evidence="2 3" key="1">
    <citation type="submission" date="2023-11" db="EMBL/GenBank/DDBJ databases">
        <title>Lentzea sokolovensis, sp. nov., Lentzea kristufkii, sp. nov., and Lentzea miocenensis, sp. nov., rare actinobacteria from Sokolov Coal Basin, Miocene lacustrine sediment, Czech Republic.</title>
        <authorList>
            <person name="Lara A."/>
            <person name="Kotroba L."/>
            <person name="Nouioui I."/>
            <person name="Neumann-Schaal M."/>
            <person name="Mast Y."/>
            <person name="Chronakova A."/>
        </authorList>
    </citation>
    <scope>NUCLEOTIDE SEQUENCE [LARGE SCALE GENOMIC DNA]</scope>
    <source>
        <strain evidence="2 3">BCCO 10_0061</strain>
    </source>
</reference>
<evidence type="ECO:0000256" key="1">
    <source>
        <dbReference type="SAM" id="Phobius"/>
    </source>
</evidence>
<dbReference type="Proteomes" id="UP001285352">
    <property type="component" value="Unassembled WGS sequence"/>
</dbReference>
<feature type="transmembrane region" description="Helical" evidence="1">
    <location>
        <begin position="57"/>
        <end position="80"/>
    </location>
</feature>
<dbReference type="EMBL" id="JAXAVU010000001">
    <property type="protein sequence ID" value="MDX8140630.1"/>
    <property type="molecule type" value="Genomic_DNA"/>
</dbReference>